<dbReference type="PANTHER" id="PTHR34473:SF2">
    <property type="entry name" value="UPF0699 TRANSMEMBRANE PROTEIN YDBT"/>
    <property type="match status" value="1"/>
</dbReference>
<evidence type="ECO:0000259" key="2">
    <source>
        <dbReference type="Pfam" id="PF03703"/>
    </source>
</evidence>
<protein>
    <submittedName>
        <fullName evidence="3">PH domain-containing protein</fullName>
    </submittedName>
</protein>
<evidence type="ECO:0000313" key="4">
    <source>
        <dbReference type="Proteomes" id="UP000535020"/>
    </source>
</evidence>
<name>A0A7Y8XZX0_9FLAO</name>
<feature type="transmembrane region" description="Helical" evidence="1">
    <location>
        <begin position="220"/>
        <end position="241"/>
    </location>
</feature>
<sequence>MFAHTVQEWGRALFPMLIVLAVNLNNKKIIVGLMTIAIFLVIAIVVGWLRYRNFTFWIDEENEEFVITEGILNKSKTVIQLGKIQQVNIGQSLLQRIIGVYALDVDTAGSNKKEGKIRAISHGLALALKERLLENSGKIKSDVSNPEASETLDASEKPFINISFFSLFKYGITSNYLRTLGVILAFFATVYENVHRFMESSKYEANIDNYVGESLALKTGMILVGMLLLAILVINVLRVIIRYYGFRIARQKGSLLLSFGLINTKSTIIKPEKVQITTVSQNYFQKKLDILELRIRQATGGEEEKKRSAIEIPGCDARERDSILKLLFKSIPEKGVMLQPNYRKLVFSIFLSIVLPLGIAYMAIPSDVLSDFLWVFPLWTILRGLMLYFGFRNYRLFIHDKFIIKQSGAWDIANQIIEPEKIQALSVSQLFWHKSADIGYLTIYTAGGNLSFQLGDYTVIKGYVNKWLYEMETSDSNWM</sequence>
<dbReference type="Proteomes" id="UP000535020">
    <property type="component" value="Unassembled WGS sequence"/>
</dbReference>
<accession>A0A7Y8XZX0</accession>
<organism evidence="3 4">
    <name type="scientific">Flavobacterium agri</name>
    <dbReference type="NCBI Taxonomy" id="2743471"/>
    <lineage>
        <taxon>Bacteria</taxon>
        <taxon>Pseudomonadati</taxon>
        <taxon>Bacteroidota</taxon>
        <taxon>Flavobacteriia</taxon>
        <taxon>Flavobacteriales</taxon>
        <taxon>Flavobacteriaceae</taxon>
        <taxon>Flavobacterium</taxon>
    </lineage>
</organism>
<reference evidence="3 4" key="1">
    <citation type="submission" date="2020-07" db="EMBL/GenBank/DDBJ databases">
        <authorList>
            <person name="Sun Q."/>
        </authorList>
    </citation>
    <scope>NUCLEOTIDE SEQUENCE [LARGE SCALE GENOMIC DNA]</scope>
    <source>
        <strain evidence="3 4">MAH-1</strain>
    </source>
</reference>
<keyword evidence="1" id="KW-0472">Membrane</keyword>
<feature type="transmembrane region" description="Helical" evidence="1">
    <location>
        <begin position="176"/>
        <end position="194"/>
    </location>
</feature>
<evidence type="ECO:0000313" key="3">
    <source>
        <dbReference type="EMBL" id="NYA69832.1"/>
    </source>
</evidence>
<dbReference type="InterPro" id="IPR014529">
    <property type="entry name" value="UCP026631"/>
</dbReference>
<keyword evidence="1" id="KW-1133">Transmembrane helix</keyword>
<feature type="transmembrane region" description="Helical" evidence="1">
    <location>
        <begin position="345"/>
        <end position="366"/>
    </location>
</feature>
<comment type="caution">
    <text evidence="3">The sequence shown here is derived from an EMBL/GenBank/DDBJ whole genome shotgun (WGS) entry which is preliminary data.</text>
</comment>
<feature type="transmembrane region" description="Helical" evidence="1">
    <location>
        <begin position="372"/>
        <end position="391"/>
    </location>
</feature>
<keyword evidence="4" id="KW-1185">Reference proteome</keyword>
<dbReference type="PIRSF" id="PIRSF026631">
    <property type="entry name" value="UCP026631"/>
    <property type="match status" value="1"/>
</dbReference>
<feature type="transmembrane region" description="Helical" evidence="1">
    <location>
        <begin position="29"/>
        <end position="49"/>
    </location>
</feature>
<evidence type="ECO:0000256" key="1">
    <source>
        <dbReference type="SAM" id="Phobius"/>
    </source>
</evidence>
<dbReference type="Pfam" id="PF03703">
    <property type="entry name" value="bPH_2"/>
    <property type="match status" value="2"/>
</dbReference>
<dbReference type="EMBL" id="JACBJI010000001">
    <property type="protein sequence ID" value="NYA69832.1"/>
    <property type="molecule type" value="Genomic_DNA"/>
</dbReference>
<feature type="domain" description="YdbS-like PH" evidence="2">
    <location>
        <begin position="392"/>
        <end position="449"/>
    </location>
</feature>
<dbReference type="InterPro" id="IPR005182">
    <property type="entry name" value="YdbS-like_PH"/>
</dbReference>
<gene>
    <name evidence="3" type="ORF">HZF10_02790</name>
</gene>
<dbReference type="PANTHER" id="PTHR34473">
    <property type="entry name" value="UPF0699 TRANSMEMBRANE PROTEIN YDBS"/>
    <property type="match status" value="1"/>
</dbReference>
<proteinExistence type="predicted"/>
<feature type="domain" description="YdbS-like PH" evidence="2">
    <location>
        <begin position="51"/>
        <end position="130"/>
    </location>
</feature>
<keyword evidence="1" id="KW-0812">Transmembrane</keyword>
<dbReference type="AlphaFoldDB" id="A0A7Y8XZX0"/>